<feature type="non-terminal residue" evidence="1">
    <location>
        <position position="67"/>
    </location>
</feature>
<keyword evidence="1" id="KW-0031">Aminopeptidase</keyword>
<evidence type="ECO:0000313" key="2">
    <source>
        <dbReference type="Proteomes" id="UP000016307"/>
    </source>
</evidence>
<keyword evidence="2" id="KW-1185">Reference proteome</keyword>
<sequence length="67" mass="7389">TTKVRFKSQVTETFLDLLDAEVESVVINDQPVPVEYDGARVMLRGLNRGKNVVQVTASLPYSHSGRG</sequence>
<dbReference type="InterPro" id="IPR042097">
    <property type="entry name" value="Aminopeptidase_N-like_N_sf"/>
</dbReference>
<dbReference type="Proteomes" id="UP000016307">
    <property type="component" value="Unassembled WGS sequence"/>
</dbReference>
<dbReference type="GO" id="GO:0004177">
    <property type="term" value="F:aminopeptidase activity"/>
    <property type="evidence" value="ECO:0007669"/>
    <property type="project" value="UniProtKB-KW"/>
</dbReference>
<dbReference type="AlphaFoldDB" id="U1FBX9"/>
<protein>
    <submittedName>
        <fullName evidence="1">Aminopeptidase N</fullName>
    </submittedName>
</protein>
<name>U1FBX9_9ACTN</name>
<dbReference type="RefSeq" id="WP_021104134.1">
    <property type="nucleotide sequence ID" value="NZ_AOSS01000202.1"/>
</dbReference>
<keyword evidence="1" id="KW-0378">Hydrolase</keyword>
<proteinExistence type="predicted"/>
<organism evidence="1 2">
    <name type="scientific">Cutibacterium granulosum DSM 20700</name>
    <dbReference type="NCBI Taxonomy" id="1160719"/>
    <lineage>
        <taxon>Bacteria</taxon>
        <taxon>Bacillati</taxon>
        <taxon>Actinomycetota</taxon>
        <taxon>Actinomycetes</taxon>
        <taxon>Propionibacteriales</taxon>
        <taxon>Propionibacteriaceae</taxon>
        <taxon>Cutibacterium</taxon>
    </lineage>
</organism>
<dbReference type="EMBL" id="AOSS01000202">
    <property type="protein sequence ID" value="ERF56601.1"/>
    <property type="molecule type" value="Genomic_DNA"/>
</dbReference>
<evidence type="ECO:0000313" key="1">
    <source>
        <dbReference type="EMBL" id="ERF56601.1"/>
    </source>
</evidence>
<keyword evidence="1" id="KW-0645">Protease</keyword>
<accession>U1FBX9</accession>
<reference evidence="1 2" key="1">
    <citation type="journal article" date="2013" name="BMC Genomics">
        <title>Comparative genomics reveals distinct host-interacting traits of three major human-associated propionibacteria.</title>
        <authorList>
            <person name="Mak T.N."/>
            <person name="Schmid M."/>
            <person name="Brzuszkiewicz E."/>
            <person name="Zeng G."/>
            <person name="Meyer R."/>
            <person name="Sfanos K.S."/>
            <person name="Brinkmann V."/>
            <person name="Meyer T.F."/>
            <person name="Bruggemann H."/>
        </authorList>
    </citation>
    <scope>NUCLEOTIDE SEQUENCE [LARGE SCALE GENOMIC DNA]</scope>
    <source>
        <strain evidence="1 2">DSM 20700</strain>
    </source>
</reference>
<dbReference type="SUPFAM" id="SSF63737">
    <property type="entry name" value="Leukotriene A4 hydrolase N-terminal domain"/>
    <property type="match status" value="1"/>
</dbReference>
<comment type="caution">
    <text evidence="1">The sequence shown here is derived from an EMBL/GenBank/DDBJ whole genome shotgun (WGS) entry which is preliminary data.</text>
</comment>
<gene>
    <name evidence="1" type="ORF">H641_05620</name>
</gene>
<feature type="non-terminal residue" evidence="1">
    <location>
        <position position="1"/>
    </location>
</feature>